<dbReference type="Gene3D" id="3.30.930.10">
    <property type="entry name" value="Bira Bifunctional Protein, Domain 2"/>
    <property type="match status" value="1"/>
</dbReference>
<accession>A0A2T1NA41</accession>
<feature type="domain" description="BPL/LPL catalytic" evidence="2">
    <location>
        <begin position="1"/>
        <end position="177"/>
    </location>
</feature>
<dbReference type="PANTHER" id="PTHR12835:SF5">
    <property type="entry name" value="BIOTIN--PROTEIN LIGASE"/>
    <property type="match status" value="1"/>
</dbReference>
<dbReference type="RefSeq" id="WP_106463882.1">
    <property type="nucleotide sequence ID" value="NZ_PXOQ01000009.1"/>
</dbReference>
<name>A0A2T1NA41_9FLAO</name>
<dbReference type="OrthoDB" id="9807064at2"/>
<proteinExistence type="predicted"/>
<comment type="caution">
    <text evidence="3">The sequence shown here is derived from an EMBL/GenBank/DDBJ whole genome shotgun (WGS) entry which is preliminary data.</text>
</comment>
<dbReference type="PANTHER" id="PTHR12835">
    <property type="entry name" value="BIOTIN PROTEIN LIGASE"/>
    <property type="match status" value="1"/>
</dbReference>
<dbReference type="EMBL" id="PXOQ01000009">
    <property type="protein sequence ID" value="PSG88741.1"/>
    <property type="molecule type" value="Genomic_DNA"/>
</dbReference>
<protein>
    <submittedName>
        <fullName evidence="3">Biotin--[acetyl-CoA-carboxylase] ligase</fullName>
    </submittedName>
</protein>
<dbReference type="InterPro" id="IPR004143">
    <property type="entry name" value="BPL_LPL_catalytic"/>
</dbReference>
<dbReference type="GO" id="GO:0004077">
    <property type="term" value="F:biotin--[biotin carboxyl-carrier protein] ligase activity"/>
    <property type="evidence" value="ECO:0007669"/>
    <property type="project" value="InterPro"/>
</dbReference>
<sequence length="242" mass="27542">MRIIKLNATHSTNDYLRELSAKQSCDDFTVVVSKYQTKGKGQMGSEWHSESGKNLTFSVYKTHLNIDIDNAFVLSMVSALAVYKSLCILDLKQVQIKWPNDILAEKKKVSGILIENSISQTSINSSIIGIGINVNQLNFNYLPQASSLKQLTGKTYFLDEVLLNVIQNLKYYFERLKNEGAKTILKDYNAVLFRKEKPSMFEVEGSKYVGIIKKVSLDGQLFIEFEDQVIKSFNLKEVKLIY</sequence>
<dbReference type="InterPro" id="IPR004408">
    <property type="entry name" value="Biotin_CoA_COase_ligase"/>
</dbReference>
<gene>
    <name evidence="3" type="ORF">C7H52_10660</name>
</gene>
<reference evidence="3 4" key="1">
    <citation type="submission" date="2018-03" db="EMBL/GenBank/DDBJ databases">
        <title>Mesoflavibacter sp. HG37 and Mesoflavibacter sp. HG96 sp.nov., two marine bacteria isolated from seawater of Western Pacific Ocean.</title>
        <authorList>
            <person name="Cheng H."/>
            <person name="Wu Y.-H."/>
            <person name="Guo L.-L."/>
            <person name="Xu X.-W."/>
        </authorList>
    </citation>
    <scope>NUCLEOTIDE SEQUENCE [LARGE SCALE GENOMIC DNA]</scope>
    <source>
        <strain evidence="3 4">KCTC 32269</strain>
    </source>
</reference>
<dbReference type="Pfam" id="PF03099">
    <property type="entry name" value="BPL_LplA_LipB"/>
    <property type="match status" value="1"/>
</dbReference>
<dbReference type="NCBIfam" id="TIGR00121">
    <property type="entry name" value="birA_ligase"/>
    <property type="match status" value="1"/>
</dbReference>
<organism evidence="3 4">
    <name type="scientific">Aurantibacter aestuarii</name>
    <dbReference type="NCBI Taxonomy" id="1266046"/>
    <lineage>
        <taxon>Bacteria</taxon>
        <taxon>Pseudomonadati</taxon>
        <taxon>Bacteroidota</taxon>
        <taxon>Flavobacteriia</taxon>
        <taxon>Flavobacteriales</taxon>
        <taxon>Flavobacteriaceae</taxon>
        <taxon>Aurantibacter</taxon>
    </lineage>
</organism>
<dbReference type="Proteomes" id="UP000238426">
    <property type="component" value="Unassembled WGS sequence"/>
</dbReference>
<dbReference type="PROSITE" id="PS51733">
    <property type="entry name" value="BPL_LPL_CATALYTIC"/>
    <property type="match status" value="1"/>
</dbReference>
<dbReference type="InterPro" id="IPR045864">
    <property type="entry name" value="aa-tRNA-synth_II/BPL/LPL"/>
</dbReference>
<evidence type="ECO:0000313" key="4">
    <source>
        <dbReference type="Proteomes" id="UP000238426"/>
    </source>
</evidence>
<dbReference type="GO" id="GO:0005737">
    <property type="term" value="C:cytoplasm"/>
    <property type="evidence" value="ECO:0007669"/>
    <property type="project" value="TreeGrafter"/>
</dbReference>
<keyword evidence="1 3" id="KW-0436">Ligase</keyword>
<dbReference type="AlphaFoldDB" id="A0A2T1NA41"/>
<evidence type="ECO:0000259" key="2">
    <source>
        <dbReference type="PROSITE" id="PS51733"/>
    </source>
</evidence>
<dbReference type="SUPFAM" id="SSF55681">
    <property type="entry name" value="Class II aaRS and biotin synthetases"/>
    <property type="match status" value="1"/>
</dbReference>
<evidence type="ECO:0000313" key="3">
    <source>
        <dbReference type="EMBL" id="PSG88741.1"/>
    </source>
</evidence>
<keyword evidence="4" id="KW-1185">Reference proteome</keyword>
<dbReference type="CDD" id="cd16442">
    <property type="entry name" value="BPL"/>
    <property type="match status" value="1"/>
</dbReference>
<evidence type="ECO:0000256" key="1">
    <source>
        <dbReference type="ARBA" id="ARBA00022598"/>
    </source>
</evidence>